<keyword evidence="1" id="KW-0560">Oxidoreductase</keyword>
<evidence type="ECO:0000259" key="2">
    <source>
        <dbReference type="Pfam" id="PF01266"/>
    </source>
</evidence>
<name>A0ABY2D473_9GAMM</name>
<organism evidence="3 4">
    <name type="scientific">Halomonas marinisediminis</name>
    <dbReference type="NCBI Taxonomy" id="2546095"/>
    <lineage>
        <taxon>Bacteria</taxon>
        <taxon>Pseudomonadati</taxon>
        <taxon>Pseudomonadota</taxon>
        <taxon>Gammaproteobacteria</taxon>
        <taxon>Oceanospirillales</taxon>
        <taxon>Halomonadaceae</taxon>
        <taxon>Halomonas</taxon>
    </lineage>
</organism>
<sequence length="435" mass="48592">MIFPEYDNRCGWYELLGSVTDYPALEGNHNFETIVIGGGLTGAAAARRMAENCPQERVLLLEALKVGQGASGRNSGFAIYQPHKHELEMASQAHVQKLIGLNQAAIDYLETQVRTYGIDCQWSQVGKYQAAVSARGLKFLKHFESLLKRSGENYQRLENVELRDIIGTDFYKAAIYTPRGILLQPAALMRGLADHMPDNVTISEHSPVTSLERQAKGFRVETSTASITCDRILLATNAFTAEFGFMRNQILPVMTFASMSEPLDENQAGRFGGKFDWGITPADHAGTTVRMTQDRRLIIRNSHRYAHDYNTPTRMLPKIKENHLKAHLERYPQLDDLEYPYTWGGTSSLSGNFETFFGQLEEGIYSAGCDQCVGICRGTISGMMMADMAAGRESSLLEDIIKVSGSPTRLPPRPLLRIGVPLRMKMARWASRKEI</sequence>
<gene>
    <name evidence="3" type="ORF">E0702_13335</name>
</gene>
<dbReference type="InterPro" id="IPR036188">
    <property type="entry name" value="FAD/NAD-bd_sf"/>
</dbReference>
<comment type="caution">
    <text evidence="3">The sequence shown here is derived from an EMBL/GenBank/DDBJ whole genome shotgun (WGS) entry which is preliminary data.</text>
</comment>
<dbReference type="PANTHER" id="PTHR13847">
    <property type="entry name" value="SARCOSINE DEHYDROGENASE-RELATED"/>
    <property type="match status" value="1"/>
</dbReference>
<dbReference type="Proteomes" id="UP000294823">
    <property type="component" value="Unassembled WGS sequence"/>
</dbReference>
<dbReference type="Gene3D" id="3.30.9.10">
    <property type="entry name" value="D-Amino Acid Oxidase, subunit A, domain 2"/>
    <property type="match status" value="1"/>
</dbReference>
<proteinExistence type="predicted"/>
<dbReference type="InterPro" id="IPR006076">
    <property type="entry name" value="FAD-dep_OxRdtase"/>
</dbReference>
<dbReference type="PANTHER" id="PTHR13847:SF281">
    <property type="entry name" value="FAD DEPENDENT OXIDOREDUCTASE DOMAIN-CONTAINING PROTEIN"/>
    <property type="match status" value="1"/>
</dbReference>
<evidence type="ECO:0000256" key="1">
    <source>
        <dbReference type="ARBA" id="ARBA00023002"/>
    </source>
</evidence>
<dbReference type="SUPFAM" id="SSF51905">
    <property type="entry name" value="FAD/NAD(P)-binding domain"/>
    <property type="match status" value="1"/>
</dbReference>
<reference evidence="3 4" key="1">
    <citation type="submission" date="2019-03" db="EMBL/GenBank/DDBJ databases">
        <title>Halomonas marinisediminis sp. nov., a moderately halophilic bacterium isolated from the Bohai Gulf.</title>
        <authorList>
            <person name="Ji X."/>
        </authorList>
    </citation>
    <scope>NUCLEOTIDE SEQUENCE [LARGE SCALE GENOMIC DNA]</scope>
    <source>
        <strain evidence="3 4">204</strain>
    </source>
</reference>
<feature type="domain" description="FAD dependent oxidoreductase" evidence="2">
    <location>
        <begin position="33"/>
        <end position="388"/>
    </location>
</feature>
<protein>
    <submittedName>
        <fullName evidence="3">FAD-binding oxidoreductase</fullName>
    </submittedName>
</protein>
<accession>A0ABY2D473</accession>
<dbReference type="Pfam" id="PF01266">
    <property type="entry name" value="DAO"/>
    <property type="match status" value="1"/>
</dbReference>
<dbReference type="EMBL" id="SLTR01000020">
    <property type="protein sequence ID" value="TDB01186.1"/>
    <property type="molecule type" value="Genomic_DNA"/>
</dbReference>
<evidence type="ECO:0000313" key="3">
    <source>
        <dbReference type="EMBL" id="TDB01186.1"/>
    </source>
</evidence>
<keyword evidence="4" id="KW-1185">Reference proteome</keyword>
<dbReference type="Gene3D" id="3.50.50.60">
    <property type="entry name" value="FAD/NAD(P)-binding domain"/>
    <property type="match status" value="1"/>
</dbReference>
<dbReference type="RefSeq" id="WP_132044643.1">
    <property type="nucleotide sequence ID" value="NZ_SLTR01000020.1"/>
</dbReference>
<evidence type="ECO:0000313" key="4">
    <source>
        <dbReference type="Proteomes" id="UP000294823"/>
    </source>
</evidence>